<organism evidence="2">
    <name type="scientific">Caldithrix abyssi</name>
    <dbReference type="NCBI Taxonomy" id="187145"/>
    <lineage>
        <taxon>Bacteria</taxon>
        <taxon>Pseudomonadati</taxon>
        <taxon>Calditrichota</taxon>
        <taxon>Calditrichia</taxon>
        <taxon>Calditrichales</taxon>
        <taxon>Calditrichaceae</taxon>
        <taxon>Caldithrix</taxon>
    </lineage>
</organism>
<evidence type="ECO:0000313" key="2">
    <source>
        <dbReference type="EMBL" id="HED09326.1"/>
    </source>
</evidence>
<dbReference type="Proteomes" id="UP000886005">
    <property type="component" value="Unassembled WGS sequence"/>
</dbReference>
<evidence type="ECO:0000256" key="1">
    <source>
        <dbReference type="SAM" id="Phobius"/>
    </source>
</evidence>
<keyword evidence="1" id="KW-1133">Transmembrane helix</keyword>
<comment type="caution">
    <text evidence="2">The sequence shown here is derived from an EMBL/GenBank/DDBJ whole genome shotgun (WGS) entry which is preliminary data.</text>
</comment>
<protein>
    <recommendedName>
        <fullName evidence="3">Zinc-finger domain-containing protein</fullName>
    </recommendedName>
</protein>
<keyword evidence="1" id="KW-0472">Membrane</keyword>
<feature type="transmembrane region" description="Helical" evidence="1">
    <location>
        <begin position="87"/>
        <end position="106"/>
    </location>
</feature>
<dbReference type="EMBL" id="DRLD01000038">
    <property type="protein sequence ID" value="HED09326.1"/>
    <property type="molecule type" value="Genomic_DNA"/>
</dbReference>
<name>A0A7V1LJW7_CALAY</name>
<sequence length="172" mass="19414">MLDCDKAKNFLNDYIEGMLDPQTKRELEQFLENDPECKQLFSEAMSIRRQLQNLPTVKAPDNFDMELRQRIMAYVQEGEKPLRSRRGLSVVFSGGILLAAAYMFIFTDIGVEENMLQNNVVPASTISTTVSGVKINKQRSSEVSDQASLQDSLKKNQANADLQQINLVGDKH</sequence>
<dbReference type="AlphaFoldDB" id="A0A7V1LJW7"/>
<accession>A0A7V1LJW7</accession>
<proteinExistence type="predicted"/>
<reference evidence="2" key="1">
    <citation type="journal article" date="2020" name="mSystems">
        <title>Genome- and Community-Level Interaction Insights into Carbon Utilization and Element Cycling Functions of Hydrothermarchaeota in Hydrothermal Sediment.</title>
        <authorList>
            <person name="Zhou Z."/>
            <person name="Liu Y."/>
            <person name="Xu W."/>
            <person name="Pan J."/>
            <person name="Luo Z.H."/>
            <person name="Li M."/>
        </authorList>
    </citation>
    <scope>NUCLEOTIDE SEQUENCE [LARGE SCALE GENOMIC DNA]</scope>
    <source>
        <strain evidence="2">HyVt-456</strain>
    </source>
</reference>
<evidence type="ECO:0008006" key="3">
    <source>
        <dbReference type="Google" id="ProtNLM"/>
    </source>
</evidence>
<gene>
    <name evidence="2" type="ORF">ENJ10_01425</name>
</gene>
<keyword evidence="1" id="KW-0812">Transmembrane</keyword>